<evidence type="ECO:0000313" key="4">
    <source>
        <dbReference type="EMBL" id="GAA1158891.1"/>
    </source>
</evidence>
<protein>
    <submittedName>
        <fullName evidence="4">Response regulator</fullName>
    </submittedName>
</protein>
<dbReference type="Gene3D" id="3.40.50.2300">
    <property type="match status" value="1"/>
</dbReference>
<dbReference type="PROSITE" id="PS50110">
    <property type="entry name" value="RESPONSE_REGULATORY"/>
    <property type="match status" value="1"/>
</dbReference>
<evidence type="ECO:0000259" key="3">
    <source>
        <dbReference type="PROSITE" id="PS50110"/>
    </source>
</evidence>
<feature type="domain" description="Response regulatory" evidence="3">
    <location>
        <begin position="5"/>
        <end position="122"/>
    </location>
</feature>
<accession>A0ABN1UN57</accession>
<evidence type="ECO:0000313" key="5">
    <source>
        <dbReference type="Proteomes" id="UP001499979"/>
    </source>
</evidence>
<feature type="modified residue" description="4-aspartylphosphate" evidence="2">
    <location>
        <position position="55"/>
    </location>
</feature>
<comment type="caution">
    <text evidence="4">The sequence shown here is derived from an EMBL/GenBank/DDBJ whole genome shotgun (WGS) entry which is preliminary data.</text>
</comment>
<dbReference type="InterPro" id="IPR011006">
    <property type="entry name" value="CheY-like_superfamily"/>
</dbReference>
<organism evidence="4 5">
    <name type="scientific">Nocardioides aquiterrae</name>
    <dbReference type="NCBI Taxonomy" id="203799"/>
    <lineage>
        <taxon>Bacteria</taxon>
        <taxon>Bacillati</taxon>
        <taxon>Actinomycetota</taxon>
        <taxon>Actinomycetes</taxon>
        <taxon>Propionibacteriales</taxon>
        <taxon>Nocardioidaceae</taxon>
        <taxon>Nocardioides</taxon>
    </lineage>
</organism>
<evidence type="ECO:0000256" key="2">
    <source>
        <dbReference type="PROSITE-ProRule" id="PRU00169"/>
    </source>
</evidence>
<dbReference type="PANTHER" id="PTHR44591:SF22">
    <property type="entry name" value="CHEY SUBFAMILY"/>
    <property type="match status" value="1"/>
</dbReference>
<keyword evidence="5" id="KW-1185">Reference proteome</keyword>
<dbReference type="EMBL" id="BAAAJE010000026">
    <property type="protein sequence ID" value="GAA1158891.1"/>
    <property type="molecule type" value="Genomic_DNA"/>
</dbReference>
<reference evidence="4 5" key="1">
    <citation type="journal article" date="2019" name="Int. J. Syst. Evol. Microbiol.">
        <title>The Global Catalogue of Microorganisms (GCM) 10K type strain sequencing project: providing services to taxonomists for standard genome sequencing and annotation.</title>
        <authorList>
            <consortium name="The Broad Institute Genomics Platform"/>
            <consortium name="The Broad Institute Genome Sequencing Center for Infectious Disease"/>
            <person name="Wu L."/>
            <person name="Ma J."/>
        </authorList>
    </citation>
    <scope>NUCLEOTIDE SEQUENCE [LARGE SCALE GENOMIC DNA]</scope>
    <source>
        <strain evidence="4 5">JCM 11813</strain>
    </source>
</reference>
<dbReference type="InterPro" id="IPR050595">
    <property type="entry name" value="Bact_response_regulator"/>
</dbReference>
<dbReference type="InterPro" id="IPR001789">
    <property type="entry name" value="Sig_transdc_resp-reg_receiver"/>
</dbReference>
<dbReference type="PANTHER" id="PTHR44591">
    <property type="entry name" value="STRESS RESPONSE REGULATOR PROTEIN 1"/>
    <property type="match status" value="1"/>
</dbReference>
<keyword evidence="1 2" id="KW-0597">Phosphoprotein</keyword>
<dbReference type="RefSeq" id="WP_343909693.1">
    <property type="nucleotide sequence ID" value="NZ_BAAAJE010000026.1"/>
</dbReference>
<dbReference type="SUPFAM" id="SSF52172">
    <property type="entry name" value="CheY-like"/>
    <property type="match status" value="1"/>
</dbReference>
<dbReference type="Pfam" id="PF00072">
    <property type="entry name" value="Response_reg"/>
    <property type="match status" value="1"/>
</dbReference>
<dbReference type="SMART" id="SM00448">
    <property type="entry name" value="REC"/>
    <property type="match status" value="1"/>
</dbReference>
<dbReference type="Proteomes" id="UP001499979">
    <property type="component" value="Unassembled WGS sequence"/>
</dbReference>
<sequence length="127" mass="13714">MRQPTVLVVDDDDDIREITQLALEAVAGWRVIAADGGAAAIELAREHRPDAVLLDLMMPVIDGRATFQALRADERTRDIPVILLTAKLRAGGAQAWDDLDVVGVIAKPFGPMTLGAEVAEMLGWEDV</sequence>
<proteinExistence type="predicted"/>
<evidence type="ECO:0000256" key="1">
    <source>
        <dbReference type="ARBA" id="ARBA00022553"/>
    </source>
</evidence>
<gene>
    <name evidence="4" type="ORF">GCM10009606_40930</name>
</gene>
<name>A0ABN1UN57_9ACTN</name>